<evidence type="ECO:0000256" key="6">
    <source>
        <dbReference type="ARBA" id="ARBA00022989"/>
    </source>
</evidence>
<keyword evidence="5 15" id="KW-0812">Transmembrane</keyword>
<gene>
    <name evidence="17" type="ORF">DPM35_21620</name>
</gene>
<evidence type="ECO:0000256" key="15">
    <source>
        <dbReference type="SAM" id="Phobius"/>
    </source>
</evidence>
<evidence type="ECO:0000313" key="17">
    <source>
        <dbReference type="EMBL" id="RAZ74336.1"/>
    </source>
</evidence>
<dbReference type="PROSITE" id="PS50198">
    <property type="entry name" value="PPIC_PPIASE_2"/>
    <property type="match status" value="1"/>
</dbReference>
<proteinExistence type="inferred from homology"/>
<evidence type="ECO:0000256" key="8">
    <source>
        <dbReference type="ARBA" id="ARBA00023186"/>
    </source>
</evidence>
<dbReference type="GO" id="GO:0003755">
    <property type="term" value="F:peptidyl-prolyl cis-trans isomerase activity"/>
    <property type="evidence" value="ECO:0007669"/>
    <property type="project" value="UniProtKB-KW"/>
</dbReference>
<evidence type="ECO:0000256" key="4">
    <source>
        <dbReference type="ARBA" id="ARBA00022519"/>
    </source>
</evidence>
<dbReference type="OrthoDB" id="9768393at2"/>
<dbReference type="Pfam" id="PF13145">
    <property type="entry name" value="Rotamase_2"/>
    <property type="match status" value="2"/>
</dbReference>
<evidence type="ECO:0000256" key="7">
    <source>
        <dbReference type="ARBA" id="ARBA00023136"/>
    </source>
</evidence>
<dbReference type="SUPFAM" id="SSF54534">
    <property type="entry name" value="FKBP-like"/>
    <property type="match status" value="1"/>
</dbReference>
<dbReference type="InterPro" id="IPR000297">
    <property type="entry name" value="PPIase_PpiC"/>
</dbReference>
<evidence type="ECO:0000256" key="12">
    <source>
        <dbReference type="ARBA" id="ARBA00040743"/>
    </source>
</evidence>
<evidence type="ECO:0000256" key="10">
    <source>
        <dbReference type="ARBA" id="ARBA00031484"/>
    </source>
</evidence>
<organism evidence="17 18">
    <name type="scientific">Mesorhizobium atlanticum</name>
    <dbReference type="NCBI Taxonomy" id="2233532"/>
    <lineage>
        <taxon>Bacteria</taxon>
        <taxon>Pseudomonadati</taxon>
        <taxon>Pseudomonadota</taxon>
        <taxon>Alphaproteobacteria</taxon>
        <taxon>Hyphomicrobiales</taxon>
        <taxon>Phyllobacteriaceae</taxon>
        <taxon>Mesorhizobium</taxon>
    </lineage>
</organism>
<comment type="caution">
    <text evidence="17">The sequence shown here is derived from an EMBL/GenBank/DDBJ whole genome shotgun (WGS) entry which is preliminary data.</text>
</comment>
<evidence type="ECO:0000256" key="1">
    <source>
        <dbReference type="ARBA" id="ARBA00004382"/>
    </source>
</evidence>
<comment type="similarity">
    <text evidence="11">Belongs to the PpiD chaperone family.</text>
</comment>
<keyword evidence="7 15" id="KW-0472">Membrane</keyword>
<name>A0A330GX20_9HYPH</name>
<keyword evidence="4" id="KW-0997">Cell inner membrane</keyword>
<evidence type="ECO:0000313" key="18">
    <source>
        <dbReference type="Proteomes" id="UP000251956"/>
    </source>
</evidence>
<dbReference type="InterPro" id="IPR046357">
    <property type="entry name" value="PPIase_dom_sf"/>
</dbReference>
<evidence type="ECO:0000256" key="3">
    <source>
        <dbReference type="ARBA" id="ARBA00022475"/>
    </source>
</evidence>
<dbReference type="InterPro" id="IPR027304">
    <property type="entry name" value="Trigger_fact/SurA_dom_sf"/>
</dbReference>
<evidence type="ECO:0000256" key="13">
    <source>
        <dbReference type="ARBA" id="ARBA00042775"/>
    </source>
</evidence>
<reference evidence="18" key="1">
    <citation type="submission" date="2018-06" db="EMBL/GenBank/DDBJ databases">
        <authorList>
            <person name="Helene L.C."/>
            <person name="Dall'Agnol R."/>
            <person name="Delamuta J.R."/>
            <person name="Hungria M."/>
        </authorList>
    </citation>
    <scope>NUCLEOTIDE SEQUENCE [LARGE SCALE GENOMIC DNA]</scope>
    <source>
        <strain evidence="18">CNPSo 3140</strain>
    </source>
</reference>
<dbReference type="AlphaFoldDB" id="A0A330GX20"/>
<dbReference type="Gene3D" id="3.10.50.40">
    <property type="match status" value="1"/>
</dbReference>
<evidence type="ECO:0000256" key="11">
    <source>
        <dbReference type="ARBA" id="ARBA00038408"/>
    </source>
</evidence>
<reference evidence="17 18" key="2">
    <citation type="submission" date="2018-07" db="EMBL/GenBank/DDBJ databases">
        <title>Diversity of Mesorhizobium strains in Brazil.</title>
        <authorList>
            <person name="Helene L.C.F."/>
            <person name="Dall'Agnol R."/>
            <person name="Delamuta J.R.M."/>
            <person name="Hungria M."/>
        </authorList>
    </citation>
    <scope>NUCLEOTIDE SEQUENCE [LARGE SCALE GENOMIC DNA]</scope>
    <source>
        <strain evidence="17 18">CNPSo 3140</strain>
    </source>
</reference>
<evidence type="ECO:0000256" key="2">
    <source>
        <dbReference type="ARBA" id="ARBA00018370"/>
    </source>
</evidence>
<keyword evidence="8" id="KW-0143">Chaperone</keyword>
<dbReference type="PANTHER" id="PTHR47529">
    <property type="entry name" value="PEPTIDYL-PROLYL CIS-TRANS ISOMERASE D"/>
    <property type="match status" value="1"/>
</dbReference>
<evidence type="ECO:0000256" key="5">
    <source>
        <dbReference type="ARBA" id="ARBA00022692"/>
    </source>
</evidence>
<feature type="domain" description="PpiC" evidence="16">
    <location>
        <begin position="269"/>
        <end position="356"/>
    </location>
</feature>
<keyword evidence="18" id="KW-1185">Reference proteome</keyword>
<keyword evidence="6 15" id="KW-1133">Transmembrane helix</keyword>
<dbReference type="SUPFAM" id="SSF109998">
    <property type="entry name" value="Triger factor/SurA peptide-binding domain-like"/>
    <property type="match status" value="1"/>
</dbReference>
<feature type="transmembrane region" description="Helical" evidence="15">
    <location>
        <begin position="12"/>
        <end position="30"/>
    </location>
</feature>
<dbReference type="GO" id="GO:0005886">
    <property type="term" value="C:plasma membrane"/>
    <property type="evidence" value="ECO:0007669"/>
    <property type="project" value="UniProtKB-SubCell"/>
</dbReference>
<keyword evidence="14" id="KW-0697">Rotamase</keyword>
<sequence>MLGILRSAAGTWVAKALLSLLVVSFLAWGATTRMVGGVLGGHHAVITAGGTEVSINEYRLAYDRQLSLLSQQYGQRVTQEQAKLLGVDNQVLAQLVSGAVLDEQARKLGLGLSKDRLAELTREDPAFKGPSGQFDRRTFEYLLRQLGMRPEDYLKNRSQVAVRQQIVEAISDGLKVPQTFLKAVSLYRGEDRTIDYLVLPKTLVQPIEAPSDSALNAYFDANKKNYAAPEYRKFSYVRLEPQDIMDPSAVTDQQVRDDYNKNIARYTTPEMRTIEQLVFKTPDAAKAALDSLKAGATFDKLVTAEGKTQADTLLGTLSKDKIADKAVADAAFSLNANEVSQVVQGAFGPVLLRVTEIKPQVVKPLSEVSDQIRKDLALGEASRILLDVHDSYEDIRASGASLAQAADKLKLKVVTIDAIDRTGQRPDGTIVKDLPESADLIKAVFAAEPNTENEGLTTADNGFVFYEVQSITPARDRTLDEVRKKVAADWTEAETDKRLDAKAQELEKRLKAGTTLDAIASELKLEKQTKRGLKREADDADFGKEGAAAMFGVGEGGTGLIPSPTGDGQILFKVAEVFEPAGADGSAVPDDAQKSFGAGMSDDLLDQLVAQLQSQYNVRIDPNAVSQAQTR</sequence>
<dbReference type="Pfam" id="PF13624">
    <property type="entry name" value="SurA_N_3"/>
    <property type="match status" value="1"/>
</dbReference>
<dbReference type="RefSeq" id="WP_112129275.1">
    <property type="nucleotide sequence ID" value="NZ_QMBQ01000006.1"/>
</dbReference>
<keyword evidence="14 17" id="KW-0413">Isomerase</keyword>
<dbReference type="PANTHER" id="PTHR47529:SF1">
    <property type="entry name" value="PERIPLASMIC CHAPERONE PPID"/>
    <property type="match status" value="1"/>
</dbReference>
<dbReference type="InterPro" id="IPR052029">
    <property type="entry name" value="PpiD_chaperone"/>
</dbReference>
<keyword evidence="3" id="KW-1003">Cell membrane</keyword>
<comment type="subcellular location">
    <subcellularLocation>
        <location evidence="1">Cell inner membrane</location>
        <topology evidence="1">Single-pass type II membrane protein</topology>
        <orientation evidence="1">Periplasmic side</orientation>
    </subcellularLocation>
</comment>
<evidence type="ECO:0000256" key="14">
    <source>
        <dbReference type="PROSITE-ProRule" id="PRU00278"/>
    </source>
</evidence>
<dbReference type="EMBL" id="QMBQ01000006">
    <property type="protein sequence ID" value="RAZ74336.1"/>
    <property type="molecule type" value="Genomic_DNA"/>
</dbReference>
<evidence type="ECO:0000256" key="9">
    <source>
        <dbReference type="ARBA" id="ARBA00030642"/>
    </source>
</evidence>
<protein>
    <recommendedName>
        <fullName evidence="2">Parvulin-like PPIase</fullName>
    </recommendedName>
    <alternativeName>
        <fullName evidence="9">Peptidyl-prolyl cis-trans isomerase plp</fullName>
    </alternativeName>
    <alternativeName>
        <fullName evidence="12">Periplasmic chaperone PpiD</fullName>
    </alternativeName>
    <alternativeName>
        <fullName evidence="13">Periplasmic folding chaperone</fullName>
    </alternativeName>
    <alternativeName>
        <fullName evidence="10">Rotamase plp</fullName>
    </alternativeName>
</protein>
<dbReference type="Proteomes" id="UP000251956">
    <property type="component" value="Unassembled WGS sequence"/>
</dbReference>
<evidence type="ECO:0000259" key="16">
    <source>
        <dbReference type="PROSITE" id="PS50198"/>
    </source>
</evidence>
<accession>A0A330GX20</accession>